<evidence type="ECO:0008006" key="5">
    <source>
        <dbReference type="Google" id="ProtNLM"/>
    </source>
</evidence>
<dbReference type="Pfam" id="PF13561">
    <property type="entry name" value="adh_short_C2"/>
    <property type="match status" value="1"/>
</dbReference>
<dbReference type="FunFam" id="3.40.50.720:FF:000084">
    <property type="entry name" value="Short-chain dehydrogenase reductase"/>
    <property type="match status" value="1"/>
</dbReference>
<dbReference type="CDD" id="cd05233">
    <property type="entry name" value="SDR_c"/>
    <property type="match status" value="1"/>
</dbReference>
<organism evidence="3 4">
    <name type="scientific">Streptomyces nanshensis</name>
    <dbReference type="NCBI Taxonomy" id="518642"/>
    <lineage>
        <taxon>Bacteria</taxon>
        <taxon>Bacillati</taxon>
        <taxon>Actinomycetota</taxon>
        <taxon>Actinomycetes</taxon>
        <taxon>Kitasatosporales</taxon>
        <taxon>Streptomycetaceae</taxon>
        <taxon>Streptomyces</taxon>
    </lineage>
</organism>
<sequence>MCHSLTGQVILVTGASSGIGAATARRAAAEGARVVLAARHRDALDDVTADIRDSGGAAAALTTDVTVDEDAALLVEYALGLYGRLDGAVNNAGGPLSPAVPVADLTPAQWDADVRINLSSVMYGMRHQIPAMIEGGGGTIINVSSYLGIVGAPGRAPYSAAKHGVIGLTQTAALEYARRGVRITAVAPGGVDTPQLHAAIGDSEAARAEADALHPIGRIAHPDDIANLIVWLLTSHAAYLTAGTITADGGLTAA</sequence>
<keyword evidence="4" id="KW-1185">Reference proteome</keyword>
<name>A0A1E7LAF2_9ACTN</name>
<dbReference type="InterPro" id="IPR050259">
    <property type="entry name" value="SDR"/>
</dbReference>
<dbReference type="PANTHER" id="PTHR42879">
    <property type="entry name" value="3-OXOACYL-(ACYL-CARRIER-PROTEIN) REDUCTASE"/>
    <property type="match status" value="1"/>
</dbReference>
<accession>A0A1E7LAF2</accession>
<dbReference type="PROSITE" id="PS00061">
    <property type="entry name" value="ADH_SHORT"/>
    <property type="match status" value="1"/>
</dbReference>
<dbReference type="EMBL" id="LJGW01000091">
    <property type="protein sequence ID" value="OEV13222.1"/>
    <property type="molecule type" value="Genomic_DNA"/>
</dbReference>
<evidence type="ECO:0000256" key="1">
    <source>
        <dbReference type="ARBA" id="ARBA00006484"/>
    </source>
</evidence>
<dbReference type="InterPro" id="IPR020904">
    <property type="entry name" value="Sc_DH/Rdtase_CS"/>
</dbReference>
<comment type="caution">
    <text evidence="3">The sequence shown here is derived from an EMBL/GenBank/DDBJ whole genome shotgun (WGS) entry which is preliminary data.</text>
</comment>
<dbReference type="RefSeq" id="WP_070015309.1">
    <property type="nucleotide sequence ID" value="NZ_LJGW01000091.1"/>
</dbReference>
<dbReference type="GO" id="GO:0032787">
    <property type="term" value="P:monocarboxylic acid metabolic process"/>
    <property type="evidence" value="ECO:0007669"/>
    <property type="project" value="UniProtKB-ARBA"/>
</dbReference>
<dbReference type="InterPro" id="IPR036291">
    <property type="entry name" value="NAD(P)-bd_dom_sf"/>
</dbReference>
<dbReference type="PATRIC" id="fig|518642.10.peg.7158"/>
<dbReference type="Gene3D" id="3.40.50.720">
    <property type="entry name" value="NAD(P)-binding Rossmann-like Domain"/>
    <property type="match status" value="1"/>
</dbReference>
<keyword evidence="2" id="KW-0560">Oxidoreductase</keyword>
<dbReference type="PRINTS" id="PR00080">
    <property type="entry name" value="SDRFAMILY"/>
</dbReference>
<evidence type="ECO:0000313" key="3">
    <source>
        <dbReference type="EMBL" id="OEV13222.1"/>
    </source>
</evidence>
<evidence type="ECO:0000313" key="4">
    <source>
        <dbReference type="Proteomes" id="UP000176005"/>
    </source>
</evidence>
<protein>
    <recommendedName>
        <fullName evidence="5">Short-chain dehydrogenase</fullName>
    </recommendedName>
</protein>
<proteinExistence type="inferred from homology"/>
<evidence type="ECO:0000256" key="2">
    <source>
        <dbReference type="ARBA" id="ARBA00023002"/>
    </source>
</evidence>
<dbReference type="AlphaFoldDB" id="A0A1E7LAF2"/>
<dbReference type="SUPFAM" id="SSF51735">
    <property type="entry name" value="NAD(P)-binding Rossmann-fold domains"/>
    <property type="match status" value="1"/>
</dbReference>
<dbReference type="PRINTS" id="PR00081">
    <property type="entry name" value="GDHRDH"/>
</dbReference>
<dbReference type="PANTHER" id="PTHR42879:SF2">
    <property type="entry name" value="3-OXOACYL-[ACYL-CARRIER-PROTEIN] REDUCTASE FABG"/>
    <property type="match status" value="1"/>
</dbReference>
<dbReference type="InterPro" id="IPR002347">
    <property type="entry name" value="SDR_fam"/>
</dbReference>
<gene>
    <name evidence="3" type="ORF">AN218_04550</name>
</gene>
<dbReference type="GO" id="GO:0016491">
    <property type="term" value="F:oxidoreductase activity"/>
    <property type="evidence" value="ECO:0007669"/>
    <property type="project" value="UniProtKB-KW"/>
</dbReference>
<dbReference type="Proteomes" id="UP000176005">
    <property type="component" value="Unassembled WGS sequence"/>
</dbReference>
<comment type="similarity">
    <text evidence="1">Belongs to the short-chain dehydrogenases/reductases (SDR) family.</text>
</comment>
<reference evidence="3 4" key="1">
    <citation type="journal article" date="2016" name="Front. Microbiol.">
        <title>Comparative Genomics Analysis of Streptomyces Species Reveals Their Adaptation to the Marine Environment and Their Diversity at the Genomic Level.</title>
        <authorList>
            <person name="Tian X."/>
            <person name="Zhang Z."/>
            <person name="Yang T."/>
            <person name="Chen M."/>
            <person name="Li J."/>
            <person name="Chen F."/>
            <person name="Yang J."/>
            <person name="Li W."/>
            <person name="Zhang B."/>
            <person name="Zhang Z."/>
            <person name="Wu J."/>
            <person name="Zhang C."/>
            <person name="Long L."/>
            <person name="Xiao J."/>
        </authorList>
    </citation>
    <scope>NUCLEOTIDE SEQUENCE [LARGE SCALE GENOMIC DNA]</scope>
    <source>
        <strain evidence="3 4">SCSIO 10429</strain>
    </source>
</reference>